<gene>
    <name evidence="1" type="ORF">METD_I2583609D</name>
</gene>
<sequence>MSASEREPTDVKFSCRERIHQRLHGGGFIEVRRDHRLRSGRRLRRIGGLGLREWFELRGRCWLARIPTSEAIRLGTLWR</sequence>
<reference evidence="2" key="1">
    <citation type="journal article" date="2009" name="PLoS ONE">
        <title>Methylobacterium genome sequences: a reference blueprint to investigate microbial metabolism of C1 compounds from natural and industrial sources.</title>
        <authorList>
            <person name="Vuilleumier S."/>
            <person name="Chistoserdova L."/>
            <person name="Lee M.-C."/>
            <person name="Bringel F."/>
            <person name="Lajus A."/>
            <person name="Zhou Y."/>
            <person name="Gourion B."/>
            <person name="Barbe V."/>
            <person name="Chang J."/>
            <person name="Cruveiller S."/>
            <person name="Dossat C."/>
            <person name="Gillett W."/>
            <person name="Gruffaz C."/>
            <person name="Haugen E."/>
            <person name="Hourcade E."/>
            <person name="Levy R."/>
            <person name="Mangenot S."/>
            <person name="Muller E."/>
            <person name="Nadalig T."/>
            <person name="Pagni M."/>
            <person name="Penny C."/>
            <person name="Peyraud R."/>
            <person name="Robinson D.G."/>
            <person name="Roche D."/>
            <person name="Rouy Z."/>
            <person name="Saenampechek C."/>
            <person name="Salvignol G."/>
            <person name="Vallenet D."/>
            <person name="Wu Z."/>
            <person name="Marx C.J."/>
            <person name="Vorholt J.A."/>
            <person name="Olson M.V."/>
            <person name="Kaul R."/>
            <person name="Weissenbach J."/>
            <person name="Medigue C."/>
            <person name="Lidstrom M.E."/>
        </authorList>
    </citation>
    <scope>NUCLEOTIDE SEQUENCE [LARGE SCALE GENOMIC DNA]</scope>
    <source>
        <strain evidence="2">DSM 6343 / CIP 106787 / DM4</strain>
    </source>
</reference>
<dbReference type="AlphaFoldDB" id="A0A2P9HAU6"/>
<protein>
    <submittedName>
        <fullName evidence="1">Uncharacterized protein</fullName>
    </submittedName>
</protein>
<evidence type="ECO:0000313" key="1">
    <source>
        <dbReference type="EMBL" id="SPK01999.1"/>
    </source>
</evidence>
<accession>A0A2P9HAU6</accession>
<evidence type="ECO:0000313" key="2">
    <source>
        <dbReference type="Proteomes" id="UP000008070"/>
    </source>
</evidence>
<dbReference type="Proteomes" id="UP000008070">
    <property type="component" value="Chromosome"/>
</dbReference>
<organism evidence="1 2">
    <name type="scientific">Methylorubrum extorquens (strain DSM 6343 / CIP 106787 / DM4)</name>
    <name type="common">Methylobacterium extorquens</name>
    <dbReference type="NCBI Taxonomy" id="661410"/>
    <lineage>
        <taxon>Bacteria</taxon>
        <taxon>Pseudomonadati</taxon>
        <taxon>Pseudomonadota</taxon>
        <taxon>Alphaproteobacteria</taxon>
        <taxon>Hyphomicrobiales</taxon>
        <taxon>Methylobacteriaceae</taxon>
        <taxon>Methylorubrum</taxon>
    </lineage>
</organism>
<name>A0A2P9HAU6_METED</name>
<proteinExistence type="predicted"/>
<dbReference type="EMBL" id="FP103042">
    <property type="protein sequence ID" value="SPK01999.1"/>
    <property type="molecule type" value="Genomic_DNA"/>
</dbReference>